<evidence type="ECO:0000256" key="1">
    <source>
        <dbReference type="SAM" id="SignalP"/>
    </source>
</evidence>
<evidence type="ECO:0000259" key="2">
    <source>
        <dbReference type="PROSITE" id="PS50278"/>
    </source>
</evidence>
<dbReference type="GeneID" id="113397500"/>
<dbReference type="InterPro" id="IPR029034">
    <property type="entry name" value="Cystine-knot_cytokine"/>
</dbReference>
<proteinExistence type="predicted"/>
<dbReference type="Pfam" id="PF00341">
    <property type="entry name" value="PDGF"/>
    <property type="match status" value="1"/>
</dbReference>
<gene>
    <name evidence="4" type="primary">LOC113397500</name>
</gene>
<sequence>MARIFFLFVFVVAVNGFRHHPKFPKADESDLIKKVACNSTLEQRRNEFIEKSRCGEPKEVFQELKLQSSYLQVSPSWVWVKRCVGLCDLEAPGSQCVATKTRIEPIPVRIYNLKTNKETCSTYSLEVHESCSCCTSSSSDCASPRVYNPPEPEYEVESI</sequence>
<evidence type="ECO:0000313" key="4">
    <source>
        <dbReference type="RefSeq" id="XP_026491677.1"/>
    </source>
</evidence>
<organism evidence="3 4">
    <name type="scientific">Vanessa tameamea</name>
    <name type="common">Kamehameha butterfly</name>
    <dbReference type="NCBI Taxonomy" id="334116"/>
    <lineage>
        <taxon>Eukaryota</taxon>
        <taxon>Metazoa</taxon>
        <taxon>Ecdysozoa</taxon>
        <taxon>Arthropoda</taxon>
        <taxon>Hexapoda</taxon>
        <taxon>Insecta</taxon>
        <taxon>Pterygota</taxon>
        <taxon>Neoptera</taxon>
        <taxon>Endopterygota</taxon>
        <taxon>Lepidoptera</taxon>
        <taxon>Glossata</taxon>
        <taxon>Ditrysia</taxon>
        <taxon>Papilionoidea</taxon>
        <taxon>Nymphalidae</taxon>
        <taxon>Nymphalinae</taxon>
        <taxon>Vanessa</taxon>
    </lineage>
</organism>
<evidence type="ECO:0000313" key="3">
    <source>
        <dbReference type="Proteomes" id="UP001652626"/>
    </source>
</evidence>
<protein>
    <submittedName>
        <fullName evidence="4">Uncharacterized protein LOC113397500 isoform X2</fullName>
    </submittedName>
</protein>
<dbReference type="GO" id="GO:0016020">
    <property type="term" value="C:membrane"/>
    <property type="evidence" value="ECO:0007669"/>
    <property type="project" value="InterPro"/>
</dbReference>
<dbReference type="PROSITE" id="PS50278">
    <property type="entry name" value="PDGF_2"/>
    <property type="match status" value="1"/>
</dbReference>
<dbReference type="RefSeq" id="XP_026491677.1">
    <property type="nucleotide sequence ID" value="XM_026635892.2"/>
</dbReference>
<name>A0A8B8I5I4_VANTA</name>
<dbReference type="AlphaFoldDB" id="A0A8B8I5I4"/>
<feature type="chain" id="PRO_5034084607" evidence="1">
    <location>
        <begin position="17"/>
        <end position="159"/>
    </location>
</feature>
<keyword evidence="3" id="KW-1185">Reference proteome</keyword>
<dbReference type="Gene3D" id="2.10.90.10">
    <property type="entry name" value="Cystine-knot cytokines"/>
    <property type="match status" value="1"/>
</dbReference>
<reference evidence="3" key="1">
    <citation type="submission" date="2025-05" db="UniProtKB">
        <authorList>
            <consortium name="RefSeq"/>
        </authorList>
    </citation>
    <scope>NUCLEOTIDE SEQUENCE [LARGE SCALE GENOMIC DNA]</scope>
</reference>
<dbReference type="GO" id="GO:0008083">
    <property type="term" value="F:growth factor activity"/>
    <property type="evidence" value="ECO:0007669"/>
    <property type="project" value="InterPro"/>
</dbReference>
<reference evidence="4" key="2">
    <citation type="submission" date="2025-08" db="UniProtKB">
        <authorList>
            <consortium name="RefSeq"/>
        </authorList>
    </citation>
    <scope>IDENTIFICATION</scope>
    <source>
        <tissue evidence="4">Whole body</tissue>
    </source>
</reference>
<dbReference type="Proteomes" id="UP001652626">
    <property type="component" value="Chromosome 3"/>
</dbReference>
<dbReference type="SUPFAM" id="SSF57501">
    <property type="entry name" value="Cystine-knot cytokines"/>
    <property type="match status" value="1"/>
</dbReference>
<dbReference type="InterPro" id="IPR000072">
    <property type="entry name" value="PDGF/VEGF_dom"/>
</dbReference>
<feature type="signal peptide" evidence="1">
    <location>
        <begin position="1"/>
        <end position="16"/>
    </location>
</feature>
<feature type="domain" description="Platelet-derived growth factor (PDGF) family profile" evidence="2">
    <location>
        <begin position="59"/>
        <end position="138"/>
    </location>
</feature>
<accession>A0A8B8I5I4</accession>
<keyword evidence="1" id="KW-0732">Signal</keyword>